<protein>
    <recommendedName>
        <fullName evidence="4">Luciferin 4-monooxygenase</fullName>
        <ecNumber evidence="3">1.13.12.7</ecNumber>
    </recommendedName>
</protein>
<comment type="catalytic activity">
    <reaction evidence="12">
        <text>firefly D-luciferin + ATP + O2 = firefly oxyluciferin + hnu + AMP + CO2 + diphosphate</text>
        <dbReference type="Rhea" id="RHEA:10732"/>
        <dbReference type="ChEBI" id="CHEBI:15379"/>
        <dbReference type="ChEBI" id="CHEBI:16526"/>
        <dbReference type="ChEBI" id="CHEBI:16792"/>
        <dbReference type="ChEBI" id="CHEBI:30212"/>
        <dbReference type="ChEBI" id="CHEBI:30616"/>
        <dbReference type="ChEBI" id="CHEBI:33019"/>
        <dbReference type="ChEBI" id="CHEBI:58038"/>
        <dbReference type="ChEBI" id="CHEBI:456215"/>
        <dbReference type="EC" id="1.13.12.7"/>
    </reaction>
</comment>
<evidence type="ECO:0000256" key="5">
    <source>
        <dbReference type="ARBA" id="ARBA00022741"/>
    </source>
</evidence>
<evidence type="ECO:0000256" key="2">
    <source>
        <dbReference type="ARBA" id="ARBA00006432"/>
    </source>
</evidence>
<sequence length="570" mass="63318">MTSKFLRTANRISVFRNGPKCISISVRKNGQWTQEGIIKSPFASVDIPNCTLHDYIWQNLDKWPEKTMAICARTGRGYTYEQTFTLSNSFAANLRRKFKIRDGDTVMIMLPNIPDYPLIMMGVFEAGGVVSTLNPVYTAHEIQRQLLMSDAKIIVTLPEKVEIVRQAFKIAKINIPIIVVKTNGDAAPEGTAVFNELSEDIHVDKSCLKEVRRIANDVCFLPYSSGTTGLPKGVELTNRNIIANCEQMNEPLIRCNNDTTANHQDVTIAVLPFFHSYAATIIAFHKMSQGLKIVTVDRFQPDAFIQALEKFKVNLLYLVPPLLMMMANHPLGSAKTYQYLENIICGAAPLAPSDAERFLSKLQQKVRFGQAYGLTETSPLVTMAHKTLINSDKVGYAIPNTEFRIVDENLKNLGPNQMGELLVKGPQVMKGYRDNPEANASSLINGGWFRTGDLSIVDGEGIIKICDRQKELIKVKGFQVAPAELEAVLREHPAVLDAAVIGIPHDTKGETPKAFVAFRPGQSANVKDLCDFVADKVAPYKRIDDISILDSIPRSAAGKIMRKDLRSKYS</sequence>
<keyword evidence="5" id="KW-0547">Nucleotide-binding</keyword>
<dbReference type="EC" id="1.13.12.7" evidence="3"/>
<keyword evidence="16" id="KW-1185">Reference proteome</keyword>
<keyword evidence="9" id="KW-0576">Peroxisome</keyword>
<gene>
    <name evidence="15" type="ORF">EEDITHA_LOCUS6484</name>
</gene>
<keyword evidence="10" id="KW-0455">Luminescence</keyword>
<feature type="domain" description="AMP-dependent synthetase/ligase" evidence="13">
    <location>
        <begin position="58"/>
        <end position="432"/>
    </location>
</feature>
<evidence type="ECO:0000256" key="12">
    <source>
        <dbReference type="ARBA" id="ARBA00048497"/>
    </source>
</evidence>
<evidence type="ECO:0000256" key="8">
    <source>
        <dbReference type="ARBA" id="ARBA00023033"/>
    </source>
</evidence>
<evidence type="ECO:0000256" key="11">
    <source>
        <dbReference type="ARBA" id="ARBA00023262"/>
    </source>
</evidence>
<dbReference type="InterPro" id="IPR020845">
    <property type="entry name" value="AMP-binding_CS"/>
</dbReference>
<evidence type="ECO:0000256" key="10">
    <source>
        <dbReference type="ARBA" id="ARBA00023223"/>
    </source>
</evidence>
<dbReference type="GO" id="GO:0004467">
    <property type="term" value="F:long-chain fatty acid-CoA ligase activity"/>
    <property type="evidence" value="ECO:0007669"/>
    <property type="project" value="TreeGrafter"/>
</dbReference>
<dbReference type="FunFam" id="3.30.300.30:FF:000007">
    <property type="entry name" value="4-coumarate--CoA ligase 2"/>
    <property type="match status" value="1"/>
</dbReference>
<dbReference type="Proteomes" id="UP001153954">
    <property type="component" value="Unassembled WGS sequence"/>
</dbReference>
<dbReference type="GO" id="GO:0004497">
    <property type="term" value="F:monooxygenase activity"/>
    <property type="evidence" value="ECO:0007669"/>
    <property type="project" value="UniProtKB-KW"/>
</dbReference>
<keyword evidence="6" id="KW-0067">ATP-binding</keyword>
<dbReference type="EMBL" id="CAKOGL010000009">
    <property type="protein sequence ID" value="CAH2090538.1"/>
    <property type="molecule type" value="Genomic_DNA"/>
</dbReference>
<dbReference type="GO" id="GO:0005777">
    <property type="term" value="C:peroxisome"/>
    <property type="evidence" value="ECO:0007669"/>
    <property type="project" value="UniProtKB-SubCell"/>
</dbReference>
<dbReference type="PANTHER" id="PTHR24096">
    <property type="entry name" value="LONG-CHAIN-FATTY-ACID--COA LIGASE"/>
    <property type="match status" value="1"/>
</dbReference>
<evidence type="ECO:0000313" key="16">
    <source>
        <dbReference type="Proteomes" id="UP001153954"/>
    </source>
</evidence>
<dbReference type="InterPro" id="IPR025110">
    <property type="entry name" value="AMP-bd_C"/>
</dbReference>
<dbReference type="InterPro" id="IPR045851">
    <property type="entry name" value="AMP-bd_C_sf"/>
</dbReference>
<comment type="similarity">
    <text evidence="2">Belongs to the ATP-dependent AMP-binding enzyme family.</text>
</comment>
<proteinExistence type="inferred from homology"/>
<dbReference type="InterPro" id="IPR042099">
    <property type="entry name" value="ANL_N_sf"/>
</dbReference>
<evidence type="ECO:0000256" key="9">
    <source>
        <dbReference type="ARBA" id="ARBA00023140"/>
    </source>
</evidence>
<evidence type="ECO:0000259" key="14">
    <source>
        <dbReference type="Pfam" id="PF13193"/>
    </source>
</evidence>
<dbReference type="Gene3D" id="3.40.50.12780">
    <property type="entry name" value="N-terminal domain of ligase-like"/>
    <property type="match status" value="1"/>
</dbReference>
<dbReference type="AlphaFoldDB" id="A0AAU9TU29"/>
<dbReference type="SUPFAM" id="SSF56801">
    <property type="entry name" value="Acetyl-CoA synthetase-like"/>
    <property type="match status" value="1"/>
</dbReference>
<dbReference type="InterPro" id="IPR000873">
    <property type="entry name" value="AMP-dep_synth/lig_dom"/>
</dbReference>
<feature type="domain" description="AMP-binding enzyme C-terminal" evidence="14">
    <location>
        <begin position="484"/>
        <end position="559"/>
    </location>
</feature>
<dbReference type="Pfam" id="PF00501">
    <property type="entry name" value="AMP-binding"/>
    <property type="match status" value="1"/>
</dbReference>
<evidence type="ECO:0000313" key="15">
    <source>
        <dbReference type="EMBL" id="CAH2090538.1"/>
    </source>
</evidence>
<name>A0AAU9TU29_EUPED</name>
<evidence type="ECO:0000256" key="6">
    <source>
        <dbReference type="ARBA" id="ARBA00022840"/>
    </source>
</evidence>
<accession>A0AAU9TU29</accession>
<dbReference type="Gene3D" id="3.30.300.30">
    <property type="match status" value="1"/>
</dbReference>
<dbReference type="PROSITE" id="PS00455">
    <property type="entry name" value="AMP_BINDING"/>
    <property type="match status" value="1"/>
</dbReference>
<evidence type="ECO:0000256" key="4">
    <source>
        <dbReference type="ARBA" id="ARBA00019043"/>
    </source>
</evidence>
<dbReference type="Pfam" id="PF13193">
    <property type="entry name" value="AMP-binding_C"/>
    <property type="match status" value="1"/>
</dbReference>
<dbReference type="GO" id="GO:0008218">
    <property type="term" value="P:bioluminescence"/>
    <property type="evidence" value="ECO:0007669"/>
    <property type="project" value="UniProtKB-KW"/>
</dbReference>
<comment type="subcellular location">
    <subcellularLocation>
        <location evidence="1">Peroxisome</location>
    </subcellularLocation>
</comment>
<evidence type="ECO:0000259" key="13">
    <source>
        <dbReference type="Pfam" id="PF00501"/>
    </source>
</evidence>
<evidence type="ECO:0000256" key="3">
    <source>
        <dbReference type="ARBA" id="ARBA00012532"/>
    </source>
</evidence>
<dbReference type="PANTHER" id="PTHR24096:SF422">
    <property type="entry name" value="BCDNA.GH02901"/>
    <property type="match status" value="1"/>
</dbReference>
<evidence type="ECO:0000256" key="7">
    <source>
        <dbReference type="ARBA" id="ARBA00023002"/>
    </source>
</evidence>
<dbReference type="GO" id="GO:0046949">
    <property type="term" value="P:fatty-acyl-CoA biosynthetic process"/>
    <property type="evidence" value="ECO:0007669"/>
    <property type="project" value="TreeGrafter"/>
</dbReference>
<dbReference type="FunFam" id="3.40.50.12780:FF:000003">
    <property type="entry name" value="Long-chain-fatty-acid--CoA ligase FadD"/>
    <property type="match status" value="1"/>
</dbReference>
<evidence type="ECO:0000256" key="1">
    <source>
        <dbReference type="ARBA" id="ARBA00004275"/>
    </source>
</evidence>
<dbReference type="GO" id="GO:0005524">
    <property type="term" value="F:ATP binding"/>
    <property type="evidence" value="ECO:0007669"/>
    <property type="project" value="UniProtKB-KW"/>
</dbReference>
<keyword evidence="8" id="KW-0503">Monooxygenase</keyword>
<comment type="caution">
    <text evidence="15">The sequence shown here is derived from an EMBL/GenBank/DDBJ whole genome shotgun (WGS) entry which is preliminary data.</text>
</comment>
<organism evidence="15 16">
    <name type="scientific">Euphydryas editha</name>
    <name type="common">Edith's checkerspot</name>
    <dbReference type="NCBI Taxonomy" id="104508"/>
    <lineage>
        <taxon>Eukaryota</taxon>
        <taxon>Metazoa</taxon>
        <taxon>Ecdysozoa</taxon>
        <taxon>Arthropoda</taxon>
        <taxon>Hexapoda</taxon>
        <taxon>Insecta</taxon>
        <taxon>Pterygota</taxon>
        <taxon>Neoptera</taxon>
        <taxon>Endopterygota</taxon>
        <taxon>Lepidoptera</taxon>
        <taxon>Glossata</taxon>
        <taxon>Ditrysia</taxon>
        <taxon>Papilionoidea</taxon>
        <taxon>Nymphalidae</taxon>
        <taxon>Nymphalinae</taxon>
        <taxon>Euphydryas</taxon>
    </lineage>
</organism>
<keyword evidence="11" id="KW-0599">Photoprotein</keyword>
<keyword evidence="7" id="KW-0560">Oxidoreductase</keyword>
<reference evidence="15" key="1">
    <citation type="submission" date="2022-03" db="EMBL/GenBank/DDBJ databases">
        <authorList>
            <person name="Tunstrom K."/>
        </authorList>
    </citation>
    <scope>NUCLEOTIDE SEQUENCE</scope>
</reference>